<dbReference type="EMBL" id="JAVRQI010000007">
    <property type="protein sequence ID" value="MDT1062347.1"/>
    <property type="molecule type" value="Genomic_DNA"/>
</dbReference>
<reference evidence="2" key="1">
    <citation type="submission" date="2023-07" db="EMBL/GenBank/DDBJ databases">
        <title>Characterization of two Paracoccaceae strains isolated from Phycosphere and proposal of Xinfangfangia lacusdiani sp. nov.</title>
        <authorList>
            <person name="Deng Y."/>
            <person name="Zhang Y.Q."/>
        </authorList>
    </citation>
    <scope>NUCLEOTIDE SEQUENCE [LARGE SCALE GENOMIC DNA]</scope>
    <source>
        <strain evidence="2">CPCC 101403</strain>
    </source>
</reference>
<dbReference type="Pfam" id="PF03567">
    <property type="entry name" value="Sulfotransfer_2"/>
    <property type="match status" value="1"/>
</dbReference>
<dbReference type="InterPro" id="IPR005331">
    <property type="entry name" value="Sulfotransferase"/>
</dbReference>
<dbReference type="Proteomes" id="UP001251085">
    <property type="component" value="Unassembled WGS sequence"/>
</dbReference>
<name>A0ABU3EEW0_9RHOB</name>
<dbReference type="RefSeq" id="WP_311759444.1">
    <property type="nucleotide sequence ID" value="NZ_JAVRQI010000007.1"/>
</dbReference>
<proteinExistence type="predicted"/>
<gene>
    <name evidence="1" type="ORF">RM190_10780</name>
</gene>
<keyword evidence="2" id="KW-1185">Reference proteome</keyword>
<evidence type="ECO:0000313" key="1">
    <source>
        <dbReference type="EMBL" id="MDT1062347.1"/>
    </source>
</evidence>
<dbReference type="SUPFAM" id="SSF52540">
    <property type="entry name" value="P-loop containing nucleoside triphosphate hydrolases"/>
    <property type="match status" value="1"/>
</dbReference>
<protein>
    <submittedName>
        <fullName evidence="1">Sulfotransferase family 2 domain-containing protein</fullName>
    </submittedName>
</protein>
<comment type="caution">
    <text evidence="1">The sequence shown here is derived from an EMBL/GenBank/DDBJ whole genome shotgun (WGS) entry which is preliminary data.</text>
</comment>
<accession>A0ABU3EEW0</accession>
<sequence>MTTKTTAPDFCLGDDPTPRIPGFDNRDAGWGGKLHLRLTLGGMRIRYAYIRKNGCSSFKTALGYSSTARVSDLARSSRAPLFRRYDATIFVWRDPVARLVSLYRNKILDRRGAEDILRRYRARMNEEPTSFERFVEFAGLQADPHCLPQAKHLYPIRYTHAIPLERLHETMSVLVGKDAARPFARRVNASDAQPVTVSLRARQMIRSIYAADYQLIDQLA</sequence>
<organism evidence="1 2">
    <name type="scientific">Paracoccus broussonetiae</name>
    <dbReference type="NCBI Taxonomy" id="3075834"/>
    <lineage>
        <taxon>Bacteria</taxon>
        <taxon>Pseudomonadati</taxon>
        <taxon>Pseudomonadota</taxon>
        <taxon>Alphaproteobacteria</taxon>
        <taxon>Rhodobacterales</taxon>
        <taxon>Paracoccaceae</taxon>
        <taxon>Paracoccus</taxon>
    </lineage>
</organism>
<dbReference type="InterPro" id="IPR027417">
    <property type="entry name" value="P-loop_NTPase"/>
</dbReference>
<evidence type="ECO:0000313" key="2">
    <source>
        <dbReference type="Proteomes" id="UP001251085"/>
    </source>
</evidence>